<proteinExistence type="inferred from homology"/>
<dbReference type="GO" id="GO:0030170">
    <property type="term" value="F:pyridoxal phosphate binding"/>
    <property type="evidence" value="ECO:0007669"/>
    <property type="project" value="InterPro"/>
</dbReference>
<reference evidence="5 6" key="1">
    <citation type="submission" date="2016-11" db="EMBL/GenBank/DDBJ databases">
        <title>Complete genome sequence of Sulfitobacter sp. AM1-D1, a toxic bacteria associated with marine dinoflagellate Alexandrium minutum in East China Sea.</title>
        <authorList>
            <person name="Yang Q."/>
            <person name="Zhang X."/>
            <person name="Tian X."/>
        </authorList>
    </citation>
    <scope>NUCLEOTIDE SEQUENCE [LARGE SCALE GENOMIC DNA]</scope>
    <source>
        <strain evidence="5 6">AM1-D1</strain>
    </source>
</reference>
<dbReference type="GO" id="GO:0008483">
    <property type="term" value="F:transaminase activity"/>
    <property type="evidence" value="ECO:0007669"/>
    <property type="project" value="InterPro"/>
</dbReference>
<dbReference type="InterPro" id="IPR015422">
    <property type="entry name" value="PyrdxlP-dep_Trfase_small"/>
</dbReference>
<dbReference type="OrthoDB" id="9801834at2"/>
<evidence type="ECO:0000256" key="3">
    <source>
        <dbReference type="ARBA" id="ARBA00022898"/>
    </source>
</evidence>
<dbReference type="Pfam" id="PF00202">
    <property type="entry name" value="Aminotran_3"/>
    <property type="match status" value="1"/>
</dbReference>
<dbReference type="CDD" id="cd00610">
    <property type="entry name" value="OAT_like"/>
    <property type="match status" value="1"/>
</dbReference>
<dbReference type="RefSeq" id="WP_071972789.1">
    <property type="nucleotide sequence ID" value="NZ_CP018076.1"/>
</dbReference>
<evidence type="ECO:0000313" key="6">
    <source>
        <dbReference type="Proteomes" id="UP000181897"/>
    </source>
</evidence>
<comment type="similarity">
    <text evidence="2 4">Belongs to the class-III pyridoxal-phosphate-dependent aminotransferase family.</text>
</comment>
<evidence type="ECO:0008006" key="7">
    <source>
        <dbReference type="Google" id="ProtNLM"/>
    </source>
</evidence>
<dbReference type="PANTHER" id="PTHR45688:SF13">
    <property type="entry name" value="ALANINE--GLYOXYLATE AMINOTRANSFERASE 2-LIKE"/>
    <property type="match status" value="1"/>
</dbReference>
<comment type="cofactor">
    <cofactor evidence="1">
        <name>pyridoxal 5'-phosphate</name>
        <dbReference type="ChEBI" id="CHEBI:597326"/>
    </cofactor>
</comment>
<dbReference type="InterPro" id="IPR049704">
    <property type="entry name" value="Aminotrans_3_PPA_site"/>
</dbReference>
<dbReference type="PANTHER" id="PTHR45688">
    <property type="match status" value="1"/>
</dbReference>
<organism evidence="5 6">
    <name type="scientific">Sulfitobacter alexandrii</name>
    <dbReference type="NCBI Taxonomy" id="1917485"/>
    <lineage>
        <taxon>Bacteria</taxon>
        <taxon>Pseudomonadati</taxon>
        <taxon>Pseudomonadota</taxon>
        <taxon>Alphaproteobacteria</taxon>
        <taxon>Rhodobacterales</taxon>
        <taxon>Roseobacteraceae</taxon>
        <taxon>Sulfitobacter</taxon>
    </lineage>
</organism>
<dbReference type="AlphaFoldDB" id="A0A1J0WJD7"/>
<dbReference type="STRING" id="1917485.BOO69_14275"/>
<keyword evidence="3 4" id="KW-0663">Pyridoxal phosphate</keyword>
<name>A0A1J0WJD7_9RHOB</name>
<evidence type="ECO:0000256" key="4">
    <source>
        <dbReference type="RuleBase" id="RU003560"/>
    </source>
</evidence>
<dbReference type="Gene3D" id="3.40.640.10">
    <property type="entry name" value="Type I PLP-dependent aspartate aminotransferase-like (Major domain)"/>
    <property type="match status" value="1"/>
</dbReference>
<dbReference type="KEGG" id="suam:BOO69_14275"/>
<dbReference type="InterPro" id="IPR015421">
    <property type="entry name" value="PyrdxlP-dep_Trfase_major"/>
</dbReference>
<evidence type="ECO:0000256" key="1">
    <source>
        <dbReference type="ARBA" id="ARBA00001933"/>
    </source>
</evidence>
<sequence>MSPFSGNQELLARRRKVLGPAYSHFYRDPVQLVRGEGVWMWDAEGRRYLDCYNNVASVGHCHPEVVDALHRQAQRLNTHTRYLHDSIVEYAEMLAEVLPGDISVSNFVCTGSEANDYACQIARRVTGNKGFIVLRGTYHGATTLVRDLSPAIRPDPCPDYICEIDAPDTYRGVPSDDPDRFAAHHAAQIDSAIETLQQRGHGVAAVIVDSIYDGSGIFAPLPVYQQQIFSRVRAAGGLVIADEVQSGLCRLGDHYWGVMDSGVVPDIVTMGKPMGDGHPLAITATTPDIMQAYVDRGGEYFNTFAGNPVSAEVGKAVLRIVERDNLLGHVKDTSDDLFARLRALADKHPVIGDVRGKGLFIAAEFVADRATRAADAATCMSCVEWMKDHGVLVSRMGAHGNIMKIRPPLVFGKEETDLLLETLDAALARH</sequence>
<dbReference type="EMBL" id="CP018076">
    <property type="protein sequence ID" value="APE44447.1"/>
    <property type="molecule type" value="Genomic_DNA"/>
</dbReference>
<dbReference type="InterPro" id="IPR015424">
    <property type="entry name" value="PyrdxlP-dep_Trfase"/>
</dbReference>
<accession>A0A1J0WJD7</accession>
<dbReference type="InterPro" id="IPR005814">
    <property type="entry name" value="Aminotrans_3"/>
</dbReference>
<dbReference type="PIRSF" id="PIRSF000521">
    <property type="entry name" value="Transaminase_4ab_Lys_Orn"/>
    <property type="match status" value="1"/>
</dbReference>
<protein>
    <recommendedName>
        <fullName evidence="7">Aspartate aminotransferase family protein</fullName>
    </recommendedName>
</protein>
<evidence type="ECO:0000313" key="5">
    <source>
        <dbReference type="EMBL" id="APE44447.1"/>
    </source>
</evidence>
<dbReference type="Gene3D" id="3.90.1150.10">
    <property type="entry name" value="Aspartate Aminotransferase, domain 1"/>
    <property type="match status" value="1"/>
</dbReference>
<keyword evidence="6" id="KW-1185">Reference proteome</keyword>
<gene>
    <name evidence="5" type="ORF">BOO69_14275</name>
</gene>
<dbReference type="Proteomes" id="UP000181897">
    <property type="component" value="Chromosome"/>
</dbReference>
<evidence type="ECO:0000256" key="2">
    <source>
        <dbReference type="ARBA" id="ARBA00008954"/>
    </source>
</evidence>
<dbReference type="PROSITE" id="PS00600">
    <property type="entry name" value="AA_TRANSFER_CLASS_3"/>
    <property type="match status" value="1"/>
</dbReference>
<dbReference type="SUPFAM" id="SSF53383">
    <property type="entry name" value="PLP-dependent transferases"/>
    <property type="match status" value="1"/>
</dbReference>